<reference evidence="9" key="2">
    <citation type="submission" date="2015-01" db="EMBL/GenBank/DDBJ databases">
        <title>Evolutionary Origins and Diversification of the Mycorrhizal Mutualists.</title>
        <authorList>
            <consortium name="DOE Joint Genome Institute"/>
            <consortium name="Mycorrhizal Genomics Consortium"/>
            <person name="Kohler A."/>
            <person name="Kuo A."/>
            <person name="Nagy L.G."/>
            <person name="Floudas D."/>
            <person name="Copeland A."/>
            <person name="Barry K.W."/>
            <person name="Cichocki N."/>
            <person name="Veneault-Fourrey C."/>
            <person name="LaButti K."/>
            <person name="Lindquist E.A."/>
            <person name="Lipzen A."/>
            <person name="Lundell T."/>
            <person name="Morin E."/>
            <person name="Murat C."/>
            <person name="Riley R."/>
            <person name="Ohm R."/>
            <person name="Sun H."/>
            <person name="Tunlid A."/>
            <person name="Henrissat B."/>
            <person name="Grigoriev I.V."/>
            <person name="Hibbett D.S."/>
            <person name="Martin F."/>
        </authorList>
    </citation>
    <scope>NUCLEOTIDE SEQUENCE [LARGE SCALE GENOMIC DNA]</scope>
    <source>
        <strain evidence="9">h7</strain>
    </source>
</reference>
<dbReference type="GO" id="GO:0005795">
    <property type="term" value="C:Golgi stack"/>
    <property type="evidence" value="ECO:0007669"/>
    <property type="project" value="TreeGrafter"/>
</dbReference>
<keyword evidence="9" id="KW-1185">Reference proteome</keyword>
<evidence type="ECO:0000256" key="3">
    <source>
        <dbReference type="ARBA" id="ARBA00023054"/>
    </source>
</evidence>
<dbReference type="GO" id="GO:0006886">
    <property type="term" value="P:intracellular protein transport"/>
    <property type="evidence" value="ECO:0007669"/>
    <property type="project" value="InterPro"/>
</dbReference>
<accession>A0A0C3C829</accession>
<dbReference type="GO" id="GO:0005783">
    <property type="term" value="C:endoplasmic reticulum"/>
    <property type="evidence" value="ECO:0007669"/>
    <property type="project" value="TreeGrafter"/>
</dbReference>
<gene>
    <name evidence="8" type="ORF">M413DRAFT_446566</name>
</gene>
<dbReference type="Gene3D" id="1.25.10.10">
    <property type="entry name" value="Leucine-rich Repeat Variant"/>
    <property type="match status" value="1"/>
</dbReference>
<reference evidence="8 9" key="1">
    <citation type="submission" date="2014-04" db="EMBL/GenBank/DDBJ databases">
        <authorList>
            <consortium name="DOE Joint Genome Institute"/>
            <person name="Kuo A."/>
            <person name="Gay G."/>
            <person name="Dore J."/>
            <person name="Kohler A."/>
            <person name="Nagy L.G."/>
            <person name="Floudas D."/>
            <person name="Copeland A."/>
            <person name="Barry K.W."/>
            <person name="Cichocki N."/>
            <person name="Veneault-Fourrey C."/>
            <person name="LaButti K."/>
            <person name="Lindquist E.A."/>
            <person name="Lipzen A."/>
            <person name="Lundell T."/>
            <person name="Morin E."/>
            <person name="Murat C."/>
            <person name="Sun H."/>
            <person name="Tunlid A."/>
            <person name="Henrissat B."/>
            <person name="Grigoriev I.V."/>
            <person name="Hibbett D.S."/>
            <person name="Martin F."/>
            <person name="Nordberg H.P."/>
            <person name="Cantor M.N."/>
            <person name="Hua S.X."/>
        </authorList>
    </citation>
    <scope>NUCLEOTIDE SEQUENCE [LARGE SCALE GENOMIC DNA]</scope>
    <source>
        <strain evidence="9">h7</strain>
    </source>
</reference>
<evidence type="ECO:0000256" key="1">
    <source>
        <dbReference type="ARBA" id="ARBA00004555"/>
    </source>
</evidence>
<proteinExistence type="predicted"/>
<organism evidence="8 9">
    <name type="scientific">Hebeloma cylindrosporum</name>
    <dbReference type="NCBI Taxonomy" id="76867"/>
    <lineage>
        <taxon>Eukaryota</taxon>
        <taxon>Fungi</taxon>
        <taxon>Dikarya</taxon>
        <taxon>Basidiomycota</taxon>
        <taxon>Agaricomycotina</taxon>
        <taxon>Agaricomycetes</taxon>
        <taxon>Agaricomycetidae</taxon>
        <taxon>Agaricales</taxon>
        <taxon>Agaricineae</taxon>
        <taxon>Hymenogastraceae</taxon>
        <taxon>Hebeloma</taxon>
    </lineage>
</organism>
<evidence type="ECO:0000313" key="9">
    <source>
        <dbReference type="Proteomes" id="UP000053424"/>
    </source>
</evidence>
<evidence type="ECO:0000259" key="6">
    <source>
        <dbReference type="Pfam" id="PF04869"/>
    </source>
</evidence>
<dbReference type="GO" id="GO:0048280">
    <property type="term" value="P:vesicle fusion with Golgi apparatus"/>
    <property type="evidence" value="ECO:0007669"/>
    <property type="project" value="InterPro"/>
</dbReference>
<dbReference type="PANTHER" id="PTHR10013:SF0">
    <property type="entry name" value="GENERAL VESICULAR TRANSPORT FACTOR P115"/>
    <property type="match status" value="1"/>
</dbReference>
<dbReference type="GO" id="GO:0048211">
    <property type="term" value="P:Golgi vesicle docking"/>
    <property type="evidence" value="ECO:0007669"/>
    <property type="project" value="TreeGrafter"/>
</dbReference>
<dbReference type="Pfam" id="PF04869">
    <property type="entry name" value="Uso1_p115_head"/>
    <property type="match status" value="1"/>
</dbReference>
<dbReference type="SUPFAM" id="SSF48371">
    <property type="entry name" value="ARM repeat"/>
    <property type="match status" value="1"/>
</dbReference>
<dbReference type="PANTHER" id="PTHR10013">
    <property type="entry name" value="GENERAL VESICULAR TRANSPORT FACTOR P115"/>
    <property type="match status" value="1"/>
</dbReference>
<feature type="region of interest" description="Disordered" evidence="5">
    <location>
        <begin position="803"/>
        <end position="835"/>
    </location>
</feature>
<protein>
    <recommendedName>
        <fullName evidence="10">Vesicle tethering protein Uso1/P115-like head domain-containing protein</fullName>
    </recommendedName>
</protein>
<feature type="domain" description="Vesicle tethering protein Uso1/P115-like head" evidence="6">
    <location>
        <begin position="369"/>
        <end position="708"/>
    </location>
</feature>
<sequence>MEFFSQTYVALRGPTGAPQTPTDTIGRLSDRLSPATLLADRRAAVLALKGLSRDCKQEVGERALTGLLDVLYNDAEVDADIGKAILETLDTLCNTEDATAGSKELGSKHTDVIVSSDKTTHTLFALLADNNFYTRFATLQFLTTLLHNRRQAIQSYFSTAPAGPGSVIAVLEDKREIIRNEAITMVQALTFQSPDIQKVLAFEGAFEKLFNTVTQEGGVDGGLVAQGALTCVDGLLRFNSSNQSYFRETSLPPVLCALLQFPVSIDIQTIAPQEFALQFWDDQKRANTSLILGIMGMLIGSKGHGLPENLPYTRCLIETALASNAPTSLKTQALRLLPTNINFPFSEISLTPYVPVPETNGEEWDRLELASALDALVELAIHGEYNGLDASKRTKESLELRSAAAAVFENFVRKDEIRQAIVQAMLPSEDSEGSQPSRTTPLLHALAASPNTTSTLDPADITSTHLATLMFSHLLRSSPRAKASARLIIPGPLSSPAGQSSSFFVPADGPPQESAAAEEPEEEDGQQTLLQILTENLSLALLSRSRTNNSDQEAREWDRYVVGYLCLLSQWLWEDPKSVRDFLEAGGLGVLVEPINQTSEVDSIVPGLCAFLLGVCYEYNREPGEITRANIHPIISRLSVDTLIGQMSRFREDDRFKAVGPDSIVLSVPNQSVAVQPSTKHTDAEEGEIWFDWAFVDFWKSNYYTVQRGFSTEPDQLSSSNGQSAEATILISSLRDVIRQQSGEIESLQKQLREASRSTGQLADLEKQVASLKEQFGASEEKRKDVEKEQEDLLVLLDEVTSKRRKDKARLREAGLEVSEDETEDDDDDEDEDEE</sequence>
<dbReference type="GO" id="GO:0012507">
    <property type="term" value="C:ER to Golgi transport vesicle membrane"/>
    <property type="evidence" value="ECO:0007669"/>
    <property type="project" value="TreeGrafter"/>
</dbReference>
<dbReference type="AlphaFoldDB" id="A0A0C3C829"/>
<dbReference type="GO" id="GO:0006888">
    <property type="term" value="P:endoplasmic reticulum to Golgi vesicle-mediated transport"/>
    <property type="evidence" value="ECO:0007669"/>
    <property type="project" value="TreeGrafter"/>
</dbReference>
<dbReference type="EMBL" id="KN831783">
    <property type="protein sequence ID" value="KIM40379.1"/>
    <property type="molecule type" value="Genomic_DNA"/>
</dbReference>
<feature type="coiled-coil region" evidence="4">
    <location>
        <begin position="731"/>
        <end position="789"/>
    </location>
</feature>
<evidence type="ECO:0008006" key="10">
    <source>
        <dbReference type="Google" id="ProtNLM"/>
    </source>
</evidence>
<dbReference type="InterPro" id="IPR011989">
    <property type="entry name" value="ARM-like"/>
</dbReference>
<dbReference type="STRING" id="686832.A0A0C3C829"/>
<name>A0A0C3C829_HEBCY</name>
<evidence type="ECO:0000259" key="7">
    <source>
        <dbReference type="Pfam" id="PF04871"/>
    </source>
</evidence>
<dbReference type="InterPro" id="IPR024095">
    <property type="entry name" value="Vesicle_P115"/>
</dbReference>
<dbReference type="HOGENOM" id="CLU_006318_1_0_1"/>
<keyword evidence="3 4" id="KW-0175">Coiled coil</keyword>
<evidence type="ECO:0000256" key="2">
    <source>
        <dbReference type="ARBA" id="ARBA00023034"/>
    </source>
</evidence>
<dbReference type="Proteomes" id="UP000053424">
    <property type="component" value="Unassembled WGS sequence"/>
</dbReference>
<dbReference type="GO" id="GO:0000139">
    <property type="term" value="C:Golgi membrane"/>
    <property type="evidence" value="ECO:0007669"/>
    <property type="project" value="InterPro"/>
</dbReference>
<comment type="subcellular location">
    <subcellularLocation>
        <location evidence="1">Golgi apparatus</location>
    </subcellularLocation>
</comment>
<dbReference type="InterPro" id="IPR016024">
    <property type="entry name" value="ARM-type_fold"/>
</dbReference>
<dbReference type="OrthoDB" id="198977at2759"/>
<dbReference type="InterPro" id="IPR006955">
    <property type="entry name" value="Uso1_p115_C"/>
</dbReference>
<keyword evidence="2" id="KW-0333">Golgi apparatus</keyword>
<dbReference type="InterPro" id="IPR006953">
    <property type="entry name" value="Vesicle_Uso1_P115_head"/>
</dbReference>
<feature type="domain" description="Uso1/p115-like vesicle tethering protein C-terminal" evidence="7">
    <location>
        <begin position="730"/>
        <end position="834"/>
    </location>
</feature>
<evidence type="ECO:0000256" key="5">
    <source>
        <dbReference type="SAM" id="MobiDB-lite"/>
    </source>
</evidence>
<feature type="compositionally biased region" description="Acidic residues" evidence="5">
    <location>
        <begin position="818"/>
        <end position="835"/>
    </location>
</feature>
<evidence type="ECO:0000256" key="4">
    <source>
        <dbReference type="SAM" id="Coils"/>
    </source>
</evidence>
<dbReference type="Pfam" id="PF04871">
    <property type="entry name" value="Uso1_p115_C"/>
    <property type="match status" value="1"/>
</dbReference>
<evidence type="ECO:0000313" key="8">
    <source>
        <dbReference type="EMBL" id="KIM40379.1"/>
    </source>
</evidence>
<feature type="region of interest" description="Disordered" evidence="5">
    <location>
        <begin position="499"/>
        <end position="524"/>
    </location>
</feature>